<dbReference type="AlphaFoldDB" id="A0A183G9Y7"/>
<dbReference type="Proteomes" id="UP000050761">
    <property type="component" value="Unassembled WGS sequence"/>
</dbReference>
<reference evidence="3" key="2">
    <citation type="submission" date="2019-09" db="UniProtKB">
        <authorList>
            <consortium name="WormBaseParasite"/>
        </authorList>
    </citation>
    <scope>IDENTIFICATION</scope>
</reference>
<evidence type="ECO:0000313" key="2">
    <source>
        <dbReference type="Proteomes" id="UP000050761"/>
    </source>
</evidence>
<keyword evidence="2" id="KW-1185">Reference proteome</keyword>
<protein>
    <submittedName>
        <fullName evidence="1 3">Uncharacterized protein</fullName>
    </submittedName>
</protein>
<sequence>MDIVSHDDAEYGAHEVGAQVALHILYGRGEQRFVSFLPAHEIQVSMSRTLSIKVIYLQTVFIFKELYTKPSQPNFLSYRLFNINWLIDWTFL</sequence>
<dbReference type="EMBL" id="UZAH01030918">
    <property type="protein sequence ID" value="VDP12902.1"/>
    <property type="molecule type" value="Genomic_DNA"/>
</dbReference>
<dbReference type="WBParaSite" id="HPBE_0001878701-mRNA-1">
    <property type="protein sequence ID" value="HPBE_0001878701-mRNA-1"/>
    <property type="gene ID" value="HPBE_0001878701"/>
</dbReference>
<evidence type="ECO:0000313" key="1">
    <source>
        <dbReference type="EMBL" id="VDP12902.1"/>
    </source>
</evidence>
<organism evidence="2 3">
    <name type="scientific">Heligmosomoides polygyrus</name>
    <name type="common">Parasitic roundworm</name>
    <dbReference type="NCBI Taxonomy" id="6339"/>
    <lineage>
        <taxon>Eukaryota</taxon>
        <taxon>Metazoa</taxon>
        <taxon>Ecdysozoa</taxon>
        <taxon>Nematoda</taxon>
        <taxon>Chromadorea</taxon>
        <taxon>Rhabditida</taxon>
        <taxon>Rhabditina</taxon>
        <taxon>Rhabditomorpha</taxon>
        <taxon>Strongyloidea</taxon>
        <taxon>Heligmosomidae</taxon>
        <taxon>Heligmosomoides</taxon>
    </lineage>
</organism>
<proteinExistence type="predicted"/>
<name>A0A183G9Y7_HELPZ</name>
<reference evidence="1 2" key="1">
    <citation type="submission" date="2018-11" db="EMBL/GenBank/DDBJ databases">
        <authorList>
            <consortium name="Pathogen Informatics"/>
        </authorList>
    </citation>
    <scope>NUCLEOTIDE SEQUENCE [LARGE SCALE GENOMIC DNA]</scope>
</reference>
<accession>A0A3P8AFU2</accession>
<evidence type="ECO:0000313" key="3">
    <source>
        <dbReference type="WBParaSite" id="HPBE_0001878701-mRNA-1"/>
    </source>
</evidence>
<accession>A0A183G9Y7</accession>
<gene>
    <name evidence="1" type="ORF">HPBE_LOCUS18786</name>
</gene>